<dbReference type="RefSeq" id="WP_034872954.1">
    <property type="nucleotide sequence ID" value="NZ_CP013251.1"/>
</dbReference>
<dbReference type="PATRIC" id="fig|570277.3.peg.2727"/>
<dbReference type="EMBL" id="CP013251">
    <property type="protein sequence ID" value="AMO56626.1"/>
    <property type="molecule type" value="Genomic_DNA"/>
</dbReference>
<accession>A0A142BD00</accession>
<reference evidence="1 2" key="1">
    <citation type="journal article" date="2016" name="Front. Microbiol.">
        <title>Genomic Insight into the Host-Endosymbiont Relationship of Endozoicomonas montiporae CL-33(T) with its Coral Host.</title>
        <authorList>
            <person name="Ding J.-Y."/>
            <person name="Shiu J.-H."/>
            <person name="Chen W.-M."/>
            <person name="Chiang Y.-R."/>
            <person name="Tang S.-L."/>
        </authorList>
    </citation>
    <scope>NUCLEOTIDE SEQUENCE [LARGE SCALE GENOMIC DNA]</scope>
    <source>
        <strain evidence="1 2">CL-33</strain>
    </source>
</reference>
<dbReference type="STRING" id="570277.EZMO1_2547"/>
<proteinExistence type="predicted"/>
<dbReference type="KEGG" id="emp:EZMO1_2547"/>
<organism evidence="1 2">
    <name type="scientific">Endozoicomonas montiporae CL-33</name>
    <dbReference type="NCBI Taxonomy" id="570277"/>
    <lineage>
        <taxon>Bacteria</taxon>
        <taxon>Pseudomonadati</taxon>
        <taxon>Pseudomonadota</taxon>
        <taxon>Gammaproteobacteria</taxon>
        <taxon>Oceanospirillales</taxon>
        <taxon>Endozoicomonadaceae</taxon>
        <taxon>Endozoicomonas</taxon>
    </lineage>
</organism>
<sequence length="67" mass="6510">MFGTASLAGEALKGAKGGSAGQSSAGGSANSGAINFGAVNFGNSTNDTIIKVVVVAAVALWLIKKKK</sequence>
<dbReference type="Proteomes" id="UP000071065">
    <property type="component" value="Chromosome"/>
</dbReference>
<dbReference type="AlphaFoldDB" id="A0A142BD00"/>
<name>A0A142BD00_9GAMM</name>
<evidence type="ECO:0000313" key="1">
    <source>
        <dbReference type="EMBL" id="AMO56626.1"/>
    </source>
</evidence>
<protein>
    <submittedName>
        <fullName evidence="1">Uncharacterized protein</fullName>
    </submittedName>
</protein>
<gene>
    <name evidence="1" type="ORF">EZMO1_2547</name>
</gene>
<evidence type="ECO:0000313" key="2">
    <source>
        <dbReference type="Proteomes" id="UP000071065"/>
    </source>
</evidence>